<gene>
    <name evidence="1" type="ORF">K4L44_07420</name>
</gene>
<organism evidence="1 2">
    <name type="scientific">Halosquirtibacter laminarini</name>
    <dbReference type="NCBI Taxonomy" id="3374600"/>
    <lineage>
        <taxon>Bacteria</taxon>
        <taxon>Pseudomonadati</taxon>
        <taxon>Bacteroidota</taxon>
        <taxon>Bacteroidia</taxon>
        <taxon>Marinilabiliales</taxon>
        <taxon>Prolixibacteraceae</taxon>
        <taxon>Halosquirtibacter</taxon>
    </lineage>
</organism>
<protein>
    <submittedName>
        <fullName evidence="1">Efflux RND transporter periplasmic adaptor subunit</fullName>
    </submittedName>
</protein>
<dbReference type="Proteomes" id="UP000826212">
    <property type="component" value="Chromosome"/>
</dbReference>
<evidence type="ECO:0000313" key="2">
    <source>
        <dbReference type="Proteomes" id="UP000826212"/>
    </source>
</evidence>
<reference evidence="1" key="1">
    <citation type="submission" date="2021-08" db="EMBL/GenBank/DDBJ databases">
        <title>Novel anaerobic bacterium isolated from sea squirt in East Sea, Republic of Korea.</title>
        <authorList>
            <person name="Nguyen T.H."/>
            <person name="Li Z."/>
            <person name="Lee Y.-J."/>
            <person name="Ko J."/>
            <person name="Kim S.-G."/>
        </authorList>
    </citation>
    <scope>NUCLEOTIDE SEQUENCE</scope>
    <source>
        <strain evidence="1">KCTC 25031</strain>
    </source>
</reference>
<accession>A0AC61NJE1</accession>
<sequence length="357" mass="40355">MTKILLLTFVALFIYSCMPSNNKDSNPVIPKRQYIEEKNLVKVITLKKTTFRKEMVSNGKLHASRKVNLRFKTNGTVEKLFVKNGQRISVNDTIAILNSFEQEQRYEQAKFRLDKASIDLQDALISLGYRLDDSEKIPENFMQIAKSKSSYSSAQSELKTAIYHLNLTTLTAPFQGIIADIKTKEFENTSGEVFCLLIDDTNFEVQFPVLETEISNISLHKSIKVIPFSTDKVFSGYITEINPIVNENGLIDIKALVQNTGNLMEGMNVKILIENEIKNQLVVPKGAVIQRDNQQVLFKYTKEGIACWTYVQTNFENSTSYAVIAHPDKGGKLKAGDTIIVSDNLNLAHESKVEVKW</sequence>
<dbReference type="EMBL" id="CP081303">
    <property type="protein sequence ID" value="QZE15653.1"/>
    <property type="molecule type" value="Genomic_DNA"/>
</dbReference>
<evidence type="ECO:0000313" key="1">
    <source>
        <dbReference type="EMBL" id="QZE15653.1"/>
    </source>
</evidence>
<keyword evidence="2" id="KW-1185">Reference proteome</keyword>
<name>A0AC61NJE1_9BACT</name>
<proteinExistence type="predicted"/>